<comment type="caution">
    <text evidence="1">The sequence shown here is derived from an EMBL/GenBank/DDBJ whole genome shotgun (WGS) entry which is preliminary data.</text>
</comment>
<gene>
    <name evidence="1" type="ORF">CCR82_01670</name>
</gene>
<organism evidence="1 2">
    <name type="scientific">Halochromatium salexigens</name>
    <name type="common">Chromatium salexigens</name>
    <dbReference type="NCBI Taxonomy" id="49447"/>
    <lineage>
        <taxon>Bacteria</taxon>
        <taxon>Pseudomonadati</taxon>
        <taxon>Pseudomonadota</taxon>
        <taxon>Gammaproteobacteria</taxon>
        <taxon>Chromatiales</taxon>
        <taxon>Chromatiaceae</taxon>
        <taxon>Halochromatium</taxon>
    </lineage>
</organism>
<reference evidence="1" key="2">
    <citation type="journal article" date="2020" name="Microorganisms">
        <title>Osmotic Adaptation and Compatible Solute Biosynthesis of Phototrophic Bacteria as Revealed from Genome Analyses.</title>
        <authorList>
            <person name="Imhoff J.F."/>
            <person name="Rahn T."/>
            <person name="Kunzel S."/>
            <person name="Keller A."/>
            <person name="Neulinger S.C."/>
        </authorList>
    </citation>
    <scope>NUCLEOTIDE SEQUENCE</scope>
    <source>
        <strain evidence="1">DSM 4395</strain>
    </source>
</reference>
<proteinExistence type="predicted"/>
<name>A0AAJ0UD43_HALSE</name>
<dbReference type="AlphaFoldDB" id="A0AAJ0UD43"/>
<accession>A0AAJ0UD43</accession>
<dbReference type="Proteomes" id="UP001296967">
    <property type="component" value="Unassembled WGS sequence"/>
</dbReference>
<evidence type="ECO:0000313" key="1">
    <source>
        <dbReference type="EMBL" id="MBK5929275.1"/>
    </source>
</evidence>
<reference evidence="1" key="1">
    <citation type="submission" date="2017-05" db="EMBL/GenBank/DDBJ databases">
        <authorList>
            <person name="Imhoff J.F."/>
            <person name="Rahn T."/>
            <person name="Kuenzel S."/>
            <person name="Neulinger S.C."/>
        </authorList>
    </citation>
    <scope>NUCLEOTIDE SEQUENCE</scope>
    <source>
        <strain evidence="1">DSM 4395</strain>
    </source>
</reference>
<keyword evidence="2" id="KW-1185">Reference proteome</keyword>
<evidence type="ECO:0000313" key="2">
    <source>
        <dbReference type="Proteomes" id="UP001296967"/>
    </source>
</evidence>
<sequence length="190" mass="20701">MAIGAREDIAEQAPGVIEDHQRLAWQGRRSTVAQRLEPPLAGGQAVAVEVQEAIARQALGPGATELIDQLGGILGGQAHQPLRGRHLDPLELVIDGHDGGGDRRLPIGGIDVGLHPADDLQHQPDQRGEQDLARVLRPGRRLEPALEPLGVEQPLQQAAHHHARRRAFGKTLQDTVKHPRINSRVARRYL</sequence>
<dbReference type="EMBL" id="NHSF01000011">
    <property type="protein sequence ID" value="MBK5929275.1"/>
    <property type="molecule type" value="Genomic_DNA"/>
</dbReference>
<protein>
    <submittedName>
        <fullName evidence="1">Uncharacterized protein</fullName>
    </submittedName>
</protein>